<protein>
    <submittedName>
        <fullName evidence="1">Unannotated protein</fullName>
    </submittedName>
</protein>
<proteinExistence type="predicted"/>
<organism evidence="1">
    <name type="scientific">freshwater metagenome</name>
    <dbReference type="NCBI Taxonomy" id="449393"/>
    <lineage>
        <taxon>unclassified sequences</taxon>
        <taxon>metagenomes</taxon>
        <taxon>ecological metagenomes</taxon>
    </lineage>
</organism>
<accession>A0A6J6MD70</accession>
<sequence length="72" mass="7869">MLNSSTVLFQATVVAPKEAKMLKSPFTTSSITTGIETSWPMYPKIKSVPPRAIFRNAPSLPFLEPEASITKS</sequence>
<name>A0A6J6MD70_9ZZZZ</name>
<dbReference type="AlphaFoldDB" id="A0A6J6MD70"/>
<gene>
    <name evidence="1" type="ORF">UFOPK2288_01097</name>
</gene>
<dbReference type="EMBL" id="CAEZWS010000076">
    <property type="protein sequence ID" value="CAB4672170.1"/>
    <property type="molecule type" value="Genomic_DNA"/>
</dbReference>
<evidence type="ECO:0000313" key="1">
    <source>
        <dbReference type="EMBL" id="CAB4672170.1"/>
    </source>
</evidence>
<reference evidence="1" key="1">
    <citation type="submission" date="2020-05" db="EMBL/GenBank/DDBJ databases">
        <authorList>
            <person name="Chiriac C."/>
            <person name="Salcher M."/>
            <person name="Ghai R."/>
            <person name="Kavagutti S V."/>
        </authorList>
    </citation>
    <scope>NUCLEOTIDE SEQUENCE</scope>
</reference>